<name>A0ABW4GWE7_9ACTN</name>
<gene>
    <name evidence="1" type="ORF">ACFSJ0_59730</name>
</gene>
<protein>
    <submittedName>
        <fullName evidence="1">Tetratricopeptide repeat protein</fullName>
    </submittedName>
</protein>
<dbReference type="RefSeq" id="WP_219532526.1">
    <property type="nucleotide sequence ID" value="NZ_JAHKRM010000014.1"/>
</dbReference>
<sequence>MDERIERARVLYERAVFDGDATALETADRELDAAEADLALARGRIVHGRFLDQRREDPGELALFERAARLYRALGDVRGEGESLFWIGIFHQVVRQDNGTAVPVLERSHELAAQTGDKLTMSYALRHLGFAEHVAGRLGPARERLEESARLRRELGFLPGVAANLIGLAYITDAEGRRDEALRVLDEAAELAEASGAHGILRAVKEAAQEIGRETLLEFGTDPA</sequence>
<reference evidence="2" key="1">
    <citation type="journal article" date="2019" name="Int. J. Syst. Evol. Microbiol.">
        <title>The Global Catalogue of Microorganisms (GCM) 10K type strain sequencing project: providing services to taxonomists for standard genome sequencing and annotation.</title>
        <authorList>
            <consortium name="The Broad Institute Genomics Platform"/>
            <consortium name="The Broad Institute Genome Sequencing Center for Infectious Disease"/>
            <person name="Wu L."/>
            <person name="Ma J."/>
        </authorList>
    </citation>
    <scope>NUCLEOTIDE SEQUENCE [LARGE SCALE GENOMIC DNA]</scope>
    <source>
        <strain evidence="2">CGMCC 1.15399</strain>
    </source>
</reference>
<evidence type="ECO:0000313" key="1">
    <source>
        <dbReference type="EMBL" id="MFD1547163.1"/>
    </source>
</evidence>
<dbReference type="EMBL" id="JBHUCM010000072">
    <property type="protein sequence ID" value="MFD1547163.1"/>
    <property type="molecule type" value="Genomic_DNA"/>
</dbReference>
<proteinExistence type="predicted"/>
<evidence type="ECO:0000313" key="2">
    <source>
        <dbReference type="Proteomes" id="UP001597097"/>
    </source>
</evidence>
<dbReference type="Proteomes" id="UP001597097">
    <property type="component" value="Unassembled WGS sequence"/>
</dbReference>
<organism evidence="1 2">
    <name type="scientific">Nonomuraea guangzhouensis</name>
    <dbReference type="NCBI Taxonomy" id="1291555"/>
    <lineage>
        <taxon>Bacteria</taxon>
        <taxon>Bacillati</taxon>
        <taxon>Actinomycetota</taxon>
        <taxon>Actinomycetes</taxon>
        <taxon>Streptosporangiales</taxon>
        <taxon>Streptosporangiaceae</taxon>
        <taxon>Nonomuraea</taxon>
    </lineage>
</organism>
<comment type="caution">
    <text evidence="1">The sequence shown here is derived from an EMBL/GenBank/DDBJ whole genome shotgun (WGS) entry which is preliminary data.</text>
</comment>
<keyword evidence="2" id="KW-1185">Reference proteome</keyword>
<accession>A0ABW4GWE7</accession>